<feature type="compositionally biased region" description="Polar residues" evidence="1">
    <location>
        <begin position="1"/>
        <end position="10"/>
    </location>
</feature>
<sequence length="482" mass="48596">MSNDGTTPNGKNPDGDPWGGPSASQQPPAPQGQPQQPQQPGAAYDGWGATSAGQGQQAGQQGEQGQQWGGEHAGEQWAGQQGQPAQQGQPWGGQQNPQATQQYAAQPGYGGQQHGGQQYGGPTGQPPYGPGGPTPPKKKTPVGLIIGIVVAAVAVIVLVVFLATRGGGDSAEDPTTGTDGSGTESATADALAPEAVVEGFLTAIAEGDAAAALAFVDPVEPIDETLLTDEVLAASNAIAPITDIVVTAPTEDMAYGGDVEASYSIGGTPVSESFSVSGDGDGNYAMYAPGGSVYVPSTVSGLDVTVNGVAVEPDGSYDAFIGSYQLATTTPNFVVAGTVDTVVTAPYESGSFSGLEVDLTDEAKQVFHDTVRAAVDACLATTTLDAGCGLAIPGTLSDGSVVVDGSVTRTLTGDAELRIGGLNPEPNYDNPFFVRGDFIGGVTMSADFSVDGQTARGDVLFGPSLGAPTVDFSVEPKTVVWN</sequence>
<dbReference type="AlphaFoldDB" id="A0A4Z1E0J0"/>
<dbReference type="EMBL" id="RHPJ01000002">
    <property type="protein sequence ID" value="TGO05404.1"/>
    <property type="molecule type" value="Genomic_DNA"/>
</dbReference>
<dbReference type="OrthoDB" id="4792402at2"/>
<proteinExistence type="predicted"/>
<keyword evidence="2" id="KW-0472">Membrane</keyword>
<evidence type="ECO:0000313" key="3">
    <source>
        <dbReference type="EMBL" id="TGO05404.1"/>
    </source>
</evidence>
<keyword evidence="4" id="KW-1185">Reference proteome</keyword>
<gene>
    <name evidence="3" type="ORF">SERN_1408</name>
</gene>
<feature type="compositionally biased region" description="Gly residues" evidence="1">
    <location>
        <begin position="108"/>
        <end position="123"/>
    </location>
</feature>
<name>A0A4Z1E0J0_9MICO</name>
<comment type="caution">
    <text evidence="3">The sequence shown here is derived from an EMBL/GenBank/DDBJ whole genome shotgun (WGS) entry which is preliminary data.</text>
</comment>
<evidence type="ECO:0000256" key="2">
    <source>
        <dbReference type="SAM" id="Phobius"/>
    </source>
</evidence>
<dbReference type="RefSeq" id="WP_158292598.1">
    <property type="nucleotide sequence ID" value="NZ_RHPJ01000002.1"/>
</dbReference>
<feature type="compositionally biased region" description="Low complexity" evidence="1">
    <location>
        <begin position="19"/>
        <end position="107"/>
    </location>
</feature>
<accession>A0A4Z1E0J0</accession>
<evidence type="ECO:0000256" key="1">
    <source>
        <dbReference type="SAM" id="MobiDB-lite"/>
    </source>
</evidence>
<evidence type="ECO:0000313" key="4">
    <source>
        <dbReference type="Proteomes" id="UP000297318"/>
    </source>
</evidence>
<reference evidence="3 4" key="1">
    <citation type="submission" date="2018-11" db="EMBL/GenBank/DDBJ databases">
        <title>Complete genome sequencing of the Actinobacteria Serinibacter sp. K3-2.</title>
        <authorList>
            <person name="Rakitin A.L."/>
            <person name="Beletsky A.V."/>
            <person name="Mardanov A.V."/>
            <person name="Ravin N.V."/>
            <person name="Gromova A.S."/>
            <person name="Filippova S.N."/>
            <person name="Gal'Chenko V.F."/>
        </authorList>
    </citation>
    <scope>NUCLEOTIDE SEQUENCE [LARGE SCALE GENOMIC DNA]</scope>
    <source>
        <strain evidence="3 4">K3-2</strain>
    </source>
</reference>
<feature type="region of interest" description="Disordered" evidence="1">
    <location>
        <begin position="1"/>
        <end position="136"/>
    </location>
</feature>
<protein>
    <submittedName>
        <fullName evidence="3">Uncharacterized protein</fullName>
    </submittedName>
</protein>
<feature type="compositionally biased region" description="Pro residues" evidence="1">
    <location>
        <begin position="124"/>
        <end position="135"/>
    </location>
</feature>
<dbReference type="Proteomes" id="UP000297318">
    <property type="component" value="Unassembled WGS sequence"/>
</dbReference>
<feature type="region of interest" description="Disordered" evidence="1">
    <location>
        <begin position="167"/>
        <end position="188"/>
    </location>
</feature>
<organism evidence="3 4">
    <name type="scientific">Serinibacter arcticus</name>
    <dbReference type="NCBI Taxonomy" id="1655435"/>
    <lineage>
        <taxon>Bacteria</taxon>
        <taxon>Bacillati</taxon>
        <taxon>Actinomycetota</taxon>
        <taxon>Actinomycetes</taxon>
        <taxon>Micrococcales</taxon>
        <taxon>Beutenbergiaceae</taxon>
        <taxon>Serinibacter</taxon>
    </lineage>
</organism>
<feature type="compositionally biased region" description="Polar residues" evidence="1">
    <location>
        <begin position="173"/>
        <end position="186"/>
    </location>
</feature>
<feature type="transmembrane region" description="Helical" evidence="2">
    <location>
        <begin position="142"/>
        <end position="163"/>
    </location>
</feature>
<keyword evidence="2" id="KW-1133">Transmembrane helix</keyword>
<keyword evidence="2" id="KW-0812">Transmembrane</keyword>